<dbReference type="Proteomes" id="UP000267341">
    <property type="component" value="Unassembled WGS sequence"/>
</dbReference>
<organism evidence="2 3">
    <name type="scientific">Yokenella regensburgei</name>
    <dbReference type="NCBI Taxonomy" id="158877"/>
    <lineage>
        <taxon>Bacteria</taxon>
        <taxon>Pseudomonadati</taxon>
        <taxon>Pseudomonadota</taxon>
        <taxon>Gammaproteobacteria</taxon>
        <taxon>Enterobacterales</taxon>
        <taxon>Enterobacteriaceae</taxon>
        <taxon>Yokenella</taxon>
    </lineage>
</organism>
<evidence type="ECO:0000313" key="4">
    <source>
        <dbReference type="Proteomes" id="UP000267341"/>
    </source>
</evidence>
<evidence type="ECO:0000313" key="2">
    <source>
        <dbReference type="EMBL" id="SQA63585.1"/>
    </source>
</evidence>
<reference evidence="1 4" key="2">
    <citation type="submission" date="2018-10" db="EMBL/GenBank/DDBJ databases">
        <title>Genomic Encyclopedia of Type Strains, Phase IV (KMG-IV): sequencing the most valuable type-strain genomes for metagenomic binning, comparative biology and taxonomic classification.</title>
        <authorList>
            <person name="Goeker M."/>
        </authorList>
    </citation>
    <scope>NUCLEOTIDE SEQUENCE [LARGE SCALE GENOMIC DNA]</scope>
    <source>
        <strain evidence="1 4">DSM 5079</strain>
    </source>
</reference>
<dbReference type="EMBL" id="RBIZ01000002">
    <property type="protein sequence ID" value="RKR70425.1"/>
    <property type="molecule type" value="Genomic_DNA"/>
</dbReference>
<reference evidence="2 3" key="1">
    <citation type="submission" date="2018-06" db="EMBL/GenBank/DDBJ databases">
        <authorList>
            <consortium name="Pathogen Informatics"/>
            <person name="Doyle S."/>
        </authorList>
    </citation>
    <scope>NUCLEOTIDE SEQUENCE [LARGE SCALE GENOMIC DNA]</scope>
    <source>
        <strain evidence="2 3">NCTC11967</strain>
    </source>
</reference>
<name>A0AB38FY14_9ENTR</name>
<dbReference type="Proteomes" id="UP000251313">
    <property type="component" value="Unassembled WGS sequence"/>
</dbReference>
<evidence type="ECO:0000313" key="1">
    <source>
        <dbReference type="EMBL" id="RKR70425.1"/>
    </source>
</evidence>
<dbReference type="AlphaFoldDB" id="A0AB38FY14"/>
<dbReference type="EMBL" id="UAVL01000012">
    <property type="protein sequence ID" value="SQA63585.1"/>
    <property type="molecule type" value="Genomic_DNA"/>
</dbReference>
<proteinExistence type="predicted"/>
<sequence length="86" mass="9886">MQLKNCIKRSIAHILCAKHKKRCYFSQCWINLRHSQAFHEGFSQYKDNGLDENGGHHANPSFVSIFSYYSQPSGVTLLPIVLTNEM</sequence>
<evidence type="ECO:0000313" key="3">
    <source>
        <dbReference type="Proteomes" id="UP000251313"/>
    </source>
</evidence>
<keyword evidence="4" id="KW-1185">Reference proteome</keyword>
<gene>
    <name evidence="1" type="ORF">C7387_0011</name>
    <name evidence="2" type="ORF">NCTC11967_02634</name>
</gene>
<comment type="caution">
    <text evidence="2">The sequence shown here is derived from an EMBL/GenBank/DDBJ whole genome shotgun (WGS) entry which is preliminary data.</text>
</comment>
<accession>A0AB38FY14</accession>
<protein>
    <submittedName>
        <fullName evidence="2">Uncharacterized protein</fullName>
    </submittedName>
</protein>